<evidence type="ECO:0000313" key="3">
    <source>
        <dbReference type="Proteomes" id="UP001595617"/>
    </source>
</evidence>
<dbReference type="PANTHER" id="PTHR13887">
    <property type="entry name" value="GLUTATHIONE S-TRANSFERASE KAPPA"/>
    <property type="match status" value="1"/>
</dbReference>
<sequence>MAKATLYYAHDPMCSWCYGFSPTWQALQEALIERYSQDQLQIVYLAGGLAPDSDQPMPAEMRMKLEAIWHRIADELDATFNYEFWQNNTPRRSTYPACRAAILARHDNKEAAMISAIQRAYYREAQNPSDTDVLLGCAVAIGMNLETFAEALNSEETQSQLLQDITLARSLGLNSFPSFALVLDDAIHPIPLDYRSTDNMLRSIATHLSV</sequence>
<organism evidence="2 3">
    <name type="scientific">Saccharospirillum mangrovi</name>
    <dbReference type="NCBI Taxonomy" id="2161747"/>
    <lineage>
        <taxon>Bacteria</taxon>
        <taxon>Pseudomonadati</taxon>
        <taxon>Pseudomonadota</taxon>
        <taxon>Gammaproteobacteria</taxon>
        <taxon>Oceanospirillales</taxon>
        <taxon>Saccharospirillaceae</taxon>
        <taxon>Saccharospirillum</taxon>
    </lineage>
</organism>
<dbReference type="RefSeq" id="WP_380698236.1">
    <property type="nucleotide sequence ID" value="NZ_JBHRYR010000005.1"/>
</dbReference>
<dbReference type="Pfam" id="PF01323">
    <property type="entry name" value="DSBA"/>
    <property type="match status" value="1"/>
</dbReference>
<feature type="domain" description="DSBA-like thioredoxin" evidence="1">
    <location>
        <begin position="11"/>
        <end position="181"/>
    </location>
</feature>
<dbReference type="CDD" id="cd03025">
    <property type="entry name" value="DsbA_FrnE_like"/>
    <property type="match status" value="1"/>
</dbReference>
<name>A0ABV8A1D1_9GAMM</name>
<dbReference type="PANTHER" id="PTHR13887:SF54">
    <property type="entry name" value="DSBA FAMILY PROTEIN"/>
    <property type="match status" value="1"/>
</dbReference>
<reference evidence="3" key="1">
    <citation type="journal article" date="2019" name="Int. J. Syst. Evol. Microbiol.">
        <title>The Global Catalogue of Microorganisms (GCM) 10K type strain sequencing project: providing services to taxonomists for standard genome sequencing and annotation.</title>
        <authorList>
            <consortium name="The Broad Institute Genomics Platform"/>
            <consortium name="The Broad Institute Genome Sequencing Center for Infectious Disease"/>
            <person name="Wu L."/>
            <person name="Ma J."/>
        </authorList>
    </citation>
    <scope>NUCLEOTIDE SEQUENCE [LARGE SCALE GENOMIC DNA]</scope>
    <source>
        <strain evidence="3">IBRC 10765</strain>
    </source>
</reference>
<evidence type="ECO:0000259" key="1">
    <source>
        <dbReference type="Pfam" id="PF01323"/>
    </source>
</evidence>
<dbReference type="Proteomes" id="UP001595617">
    <property type="component" value="Unassembled WGS sequence"/>
</dbReference>
<proteinExistence type="predicted"/>
<gene>
    <name evidence="2" type="ORF">ACFOOG_15235</name>
</gene>
<accession>A0ABV8A1D1</accession>
<dbReference type="EMBL" id="JBHRYR010000005">
    <property type="protein sequence ID" value="MFC3854196.1"/>
    <property type="molecule type" value="Genomic_DNA"/>
</dbReference>
<dbReference type="SUPFAM" id="SSF52833">
    <property type="entry name" value="Thioredoxin-like"/>
    <property type="match status" value="1"/>
</dbReference>
<dbReference type="InterPro" id="IPR036249">
    <property type="entry name" value="Thioredoxin-like_sf"/>
</dbReference>
<comment type="caution">
    <text evidence="2">The sequence shown here is derived from an EMBL/GenBank/DDBJ whole genome shotgun (WGS) entry which is preliminary data.</text>
</comment>
<dbReference type="InterPro" id="IPR001853">
    <property type="entry name" value="DSBA-like_thioredoxin_dom"/>
</dbReference>
<evidence type="ECO:0000313" key="2">
    <source>
        <dbReference type="EMBL" id="MFC3854196.1"/>
    </source>
</evidence>
<keyword evidence="3" id="KW-1185">Reference proteome</keyword>
<dbReference type="Gene3D" id="3.40.30.10">
    <property type="entry name" value="Glutaredoxin"/>
    <property type="match status" value="1"/>
</dbReference>
<protein>
    <submittedName>
        <fullName evidence="2">DsbA family protein</fullName>
    </submittedName>
</protein>